<dbReference type="RefSeq" id="WP_207295171.1">
    <property type="nucleotide sequence ID" value="NZ_CP071448.1"/>
</dbReference>
<evidence type="ECO:0000313" key="3">
    <source>
        <dbReference type="Proteomes" id="UP000663440"/>
    </source>
</evidence>
<dbReference type="Proteomes" id="UP000663440">
    <property type="component" value="Chromosome"/>
</dbReference>
<keyword evidence="1" id="KW-1133">Transmembrane helix</keyword>
<organism evidence="2 3">
    <name type="scientific">Flavobacterium endoglycinae</name>
    <dbReference type="NCBI Taxonomy" id="2816357"/>
    <lineage>
        <taxon>Bacteria</taxon>
        <taxon>Pseudomonadati</taxon>
        <taxon>Bacteroidota</taxon>
        <taxon>Flavobacteriia</taxon>
        <taxon>Flavobacteriales</taxon>
        <taxon>Flavobacteriaceae</taxon>
        <taxon>Flavobacterium</taxon>
    </lineage>
</organism>
<evidence type="ECO:0000313" key="2">
    <source>
        <dbReference type="EMBL" id="QSW87962.1"/>
    </source>
</evidence>
<protein>
    <submittedName>
        <fullName evidence="2">Uncharacterized protein</fullName>
    </submittedName>
</protein>
<keyword evidence="3" id="KW-1185">Reference proteome</keyword>
<name>A0ABX7QAC9_9FLAO</name>
<keyword evidence="1" id="KW-0472">Membrane</keyword>
<sequence length="303" mass="34926">MPNNTVNDYKEAVRIKFEKEKNGPFSNYFNPASQANLRDLCWKILTSEPSSDDLNVYYDFFKSKFDPAAEDISITYTDKFKKVGDFLKRKSEPAKIDTINLAAILVNFELRPYQKFFKYADKENFTYDNGFSKSDTKQDSQNIDEEVKQEQKNENGQILTDTAKTTNSSDVKPKSLVNLPKTLKYIGFTTVSTFCLIAVYFMFFYKPCMQWSGDHFEKVSCDLEVNGIGNFNVVEPFDKTIFDLKKINVCDTTSCFDKNGQAVVWYAKTANGIDFFNGHGRHPETNSPLRPVTRYILNKYVKK</sequence>
<evidence type="ECO:0000256" key="1">
    <source>
        <dbReference type="SAM" id="Phobius"/>
    </source>
</evidence>
<reference evidence="2 3" key="1">
    <citation type="submission" date="2021-03" db="EMBL/GenBank/DDBJ databases">
        <title>Flavobacterium kribbensis sp. nov, an endophytic bacteria, isolated from soybean.</title>
        <authorList>
            <person name="Lee J."/>
            <person name="Seo J."/>
        </authorList>
    </citation>
    <scope>NUCLEOTIDE SEQUENCE [LARGE SCALE GENOMIC DNA]</scope>
    <source>
        <strain evidence="2 3">BB8</strain>
    </source>
</reference>
<gene>
    <name evidence="2" type="ORF">J0383_17010</name>
</gene>
<accession>A0ABX7QAC9</accession>
<keyword evidence="1" id="KW-0812">Transmembrane</keyword>
<feature type="transmembrane region" description="Helical" evidence="1">
    <location>
        <begin position="185"/>
        <end position="205"/>
    </location>
</feature>
<dbReference type="EMBL" id="CP071448">
    <property type="protein sequence ID" value="QSW87962.1"/>
    <property type="molecule type" value="Genomic_DNA"/>
</dbReference>
<proteinExistence type="predicted"/>